<protein>
    <submittedName>
        <fullName evidence="2">Ligase-associated DNA damage response endonuclease PdeM</fullName>
        <ecNumber evidence="2">3.1.-.-</ecNumber>
    </submittedName>
</protein>
<feature type="domain" description="Calcineurin-like phosphoesterase" evidence="1">
    <location>
        <begin position="30"/>
        <end position="124"/>
    </location>
</feature>
<dbReference type="PANTHER" id="PTHR39323">
    <property type="entry name" value="BLR1149 PROTEIN"/>
    <property type="match status" value="1"/>
</dbReference>
<dbReference type="InterPro" id="IPR004843">
    <property type="entry name" value="Calcineurin-like_PHP"/>
</dbReference>
<evidence type="ECO:0000313" key="3">
    <source>
        <dbReference type="Proteomes" id="UP000484255"/>
    </source>
</evidence>
<dbReference type="SUPFAM" id="SSF56300">
    <property type="entry name" value="Metallo-dependent phosphatases"/>
    <property type="match status" value="1"/>
</dbReference>
<dbReference type="GO" id="GO:0016787">
    <property type="term" value="F:hydrolase activity"/>
    <property type="evidence" value="ECO:0007669"/>
    <property type="project" value="UniProtKB-KW"/>
</dbReference>
<dbReference type="EMBL" id="JAAGOH010000001">
    <property type="protein sequence ID" value="NDY89663.1"/>
    <property type="molecule type" value="Genomic_DNA"/>
</dbReference>
<keyword evidence="2" id="KW-0436">Ligase</keyword>
<dbReference type="CDD" id="cd07391">
    <property type="entry name" value="MPP_PF1019"/>
    <property type="match status" value="1"/>
</dbReference>
<dbReference type="PANTHER" id="PTHR39323:SF1">
    <property type="entry name" value="BLR1149 PROTEIN"/>
    <property type="match status" value="1"/>
</dbReference>
<organism evidence="2 3">
    <name type="scientific">Ideonella livida</name>
    <dbReference type="NCBI Taxonomy" id="2707176"/>
    <lineage>
        <taxon>Bacteria</taxon>
        <taxon>Pseudomonadati</taxon>
        <taxon>Pseudomonadota</taxon>
        <taxon>Betaproteobacteria</taxon>
        <taxon>Burkholderiales</taxon>
        <taxon>Sphaerotilaceae</taxon>
        <taxon>Ideonella</taxon>
    </lineage>
</organism>
<dbReference type="Pfam" id="PF00149">
    <property type="entry name" value="Metallophos"/>
    <property type="match status" value="1"/>
</dbReference>
<keyword evidence="3" id="KW-1185">Reference proteome</keyword>
<dbReference type="GO" id="GO:0004519">
    <property type="term" value="F:endonuclease activity"/>
    <property type="evidence" value="ECO:0007669"/>
    <property type="project" value="UniProtKB-KW"/>
</dbReference>
<comment type="caution">
    <text evidence="2">The sequence shown here is derived from an EMBL/GenBank/DDBJ whole genome shotgun (WGS) entry which is preliminary data.</text>
</comment>
<dbReference type="Gene3D" id="3.60.21.10">
    <property type="match status" value="1"/>
</dbReference>
<dbReference type="InterPro" id="IPR029052">
    <property type="entry name" value="Metallo-depent_PP-like"/>
</dbReference>
<keyword evidence="2" id="KW-0540">Nuclease</keyword>
<dbReference type="GO" id="GO:0016874">
    <property type="term" value="F:ligase activity"/>
    <property type="evidence" value="ECO:0007669"/>
    <property type="project" value="UniProtKB-KW"/>
</dbReference>
<evidence type="ECO:0000313" key="2">
    <source>
        <dbReference type="EMBL" id="NDY89663.1"/>
    </source>
</evidence>
<dbReference type="InterPro" id="IPR026336">
    <property type="entry name" value="PdeM-like"/>
</dbReference>
<dbReference type="InterPro" id="IPR024173">
    <property type="entry name" value="Pesterase_MJ0037-like"/>
</dbReference>
<keyword evidence="2" id="KW-0255">Endonuclease</keyword>
<dbReference type="NCBIfam" id="TIGR04123">
    <property type="entry name" value="P_estr_lig_assc"/>
    <property type="match status" value="1"/>
</dbReference>
<gene>
    <name evidence="2" type="primary">pdeM</name>
    <name evidence="2" type="ORF">G3A44_00480</name>
</gene>
<dbReference type="PIRSF" id="PIRSF000887">
    <property type="entry name" value="Pesterase_MJ0037"/>
    <property type="match status" value="1"/>
</dbReference>
<proteinExistence type="predicted"/>
<evidence type="ECO:0000259" key="1">
    <source>
        <dbReference type="Pfam" id="PF00149"/>
    </source>
</evidence>
<dbReference type="EC" id="3.1.-.-" evidence="2"/>
<name>A0A7C9THQ2_9BURK</name>
<reference evidence="2 3" key="1">
    <citation type="submission" date="2020-02" db="EMBL/GenBank/DDBJ databases">
        <title>Ideonella bacterium strain TBM-1.</title>
        <authorList>
            <person name="Chen W.-M."/>
        </authorList>
    </citation>
    <scope>NUCLEOTIDE SEQUENCE [LARGE SCALE GENOMIC DNA]</scope>
    <source>
        <strain evidence="2 3">TBM-1</strain>
    </source>
</reference>
<sequence>MAGAQPLSWQGHRWWLDPQGALVWPARSAVLVADVHLGKARTFRRLGVPVPESTTRENFERLDRLLACWPARQLVVLGDLFHSADALTPEVLSAWQAWRARHADREVLLVTGNHDQRAGPMPPQLGMTAVADTLVWSGVQLSHDDAPVPGAAGRPVVCGHWHPVACLRGRAHDRLRLPCFVVDPERLVLPSFGAFTGGHPAQAEPGRLRFVLAAGQVMPV</sequence>
<accession>A0A7C9THQ2</accession>
<dbReference type="AlphaFoldDB" id="A0A7C9THQ2"/>
<keyword evidence="2" id="KW-0378">Hydrolase</keyword>
<dbReference type="Proteomes" id="UP000484255">
    <property type="component" value="Unassembled WGS sequence"/>
</dbReference>